<feature type="transmembrane region" description="Helical" evidence="10">
    <location>
        <begin position="39"/>
        <end position="59"/>
    </location>
</feature>
<evidence type="ECO:0000256" key="8">
    <source>
        <dbReference type="ARBA" id="ARBA00023170"/>
    </source>
</evidence>
<keyword evidence="2" id="KW-1003">Cell membrane</keyword>
<dbReference type="PANTHER" id="PTHR21137">
    <property type="entry name" value="ODORANT RECEPTOR"/>
    <property type="match status" value="1"/>
</dbReference>
<reference evidence="11" key="1">
    <citation type="submission" date="2022-05" db="EMBL/GenBank/DDBJ databases">
        <title>Identification and sex expression profiles of olfactory-related genes in Mythimna loreyi based on antennal transcriptome analysis.</title>
        <authorList>
            <person name="Zhang Y.-y."/>
            <person name="Guo J.-M."/>
        </authorList>
    </citation>
    <scope>NUCLEOTIDE SEQUENCE</scope>
</reference>
<dbReference type="GO" id="GO:0005886">
    <property type="term" value="C:plasma membrane"/>
    <property type="evidence" value="ECO:0007669"/>
    <property type="project" value="UniProtKB-SubCell"/>
</dbReference>
<keyword evidence="9 10" id="KW-0807">Transducer</keyword>
<feature type="transmembrane region" description="Helical" evidence="10">
    <location>
        <begin position="262"/>
        <end position="283"/>
    </location>
</feature>
<dbReference type="PANTHER" id="PTHR21137:SF35">
    <property type="entry name" value="ODORANT RECEPTOR 19A-RELATED"/>
    <property type="match status" value="1"/>
</dbReference>
<evidence type="ECO:0000256" key="4">
    <source>
        <dbReference type="ARBA" id="ARBA00022692"/>
    </source>
</evidence>
<protein>
    <recommendedName>
        <fullName evidence="10">Odorant receptor</fullName>
    </recommendedName>
</protein>
<feature type="transmembrane region" description="Helical" evidence="10">
    <location>
        <begin position="170"/>
        <end position="189"/>
    </location>
</feature>
<dbReference type="GO" id="GO:0007165">
    <property type="term" value="P:signal transduction"/>
    <property type="evidence" value="ECO:0007669"/>
    <property type="project" value="UniProtKB-KW"/>
</dbReference>
<evidence type="ECO:0000256" key="9">
    <source>
        <dbReference type="ARBA" id="ARBA00023224"/>
    </source>
</evidence>
<evidence type="ECO:0000256" key="1">
    <source>
        <dbReference type="ARBA" id="ARBA00004651"/>
    </source>
</evidence>
<evidence type="ECO:0000256" key="7">
    <source>
        <dbReference type="ARBA" id="ARBA00023136"/>
    </source>
</evidence>
<dbReference type="GO" id="GO:0005549">
    <property type="term" value="F:odorant binding"/>
    <property type="evidence" value="ECO:0007669"/>
    <property type="project" value="InterPro"/>
</dbReference>
<keyword evidence="8 10" id="KW-0675">Receptor</keyword>
<comment type="similarity">
    <text evidence="10">Belongs to the insect chemoreceptor superfamily. Heteromeric odorant receptor channel (TC 1.A.69) family.</text>
</comment>
<organism evidence="11">
    <name type="scientific">Mythimna loreyi</name>
    <dbReference type="NCBI Taxonomy" id="667449"/>
    <lineage>
        <taxon>Eukaryota</taxon>
        <taxon>Metazoa</taxon>
        <taxon>Ecdysozoa</taxon>
        <taxon>Arthropoda</taxon>
        <taxon>Hexapoda</taxon>
        <taxon>Insecta</taxon>
        <taxon>Pterygota</taxon>
        <taxon>Neoptera</taxon>
        <taxon>Endopterygota</taxon>
        <taxon>Lepidoptera</taxon>
        <taxon>Glossata</taxon>
        <taxon>Ditrysia</taxon>
        <taxon>Noctuoidea</taxon>
        <taxon>Noctuidae</taxon>
        <taxon>Noctuinae</taxon>
        <taxon>Hadenini</taxon>
        <taxon>Mythimna</taxon>
    </lineage>
</organism>
<keyword evidence="6 10" id="KW-1133">Transmembrane helix</keyword>
<accession>A0AAU6NDB3</accession>
<proteinExistence type="evidence at transcript level"/>
<sequence>MSVCALSVAPHLRCLRLVGFCRALPVKQGRALGIVLRAYHGFALFATATYVLLQLIYAYQERSNMDKLSQVMFVMLCHVTCVAKQVAFHVDAERIDLLIAGLDDPLLNQTAGARGALLRECASGAARLLRTYSGCAVATCVLWIVFPILYRIQGISFEFPFWTAFGYNNTLVFGVVLLYSFYTTNLVAIGNTTMDAFMATILDQCKTQMRILRMNFETLPERASAACAASGDDYDAALHKLFVDCLVHYNKITEMCVVLHDVFAVPLLVQFGVGGWILCMAAYKIVSLKVLSIEFASTTLFIICILIELFIFCYYGNEVTAESERVTQSLYSMEWRRARLSFRRSLVLVMERAKRPLRPTAGRIIPLSLDTYVTILKSSYSFYAMLRQTK</sequence>
<dbReference type="AlphaFoldDB" id="A0AAU6NDB3"/>
<evidence type="ECO:0000256" key="6">
    <source>
        <dbReference type="ARBA" id="ARBA00022989"/>
    </source>
</evidence>
<evidence type="ECO:0000313" key="11">
    <source>
        <dbReference type="EMBL" id="WWA59813.1"/>
    </source>
</evidence>
<keyword evidence="4 10" id="KW-0812">Transmembrane</keyword>
<dbReference type="Pfam" id="PF02949">
    <property type="entry name" value="7tm_6"/>
    <property type="match status" value="1"/>
</dbReference>
<evidence type="ECO:0000256" key="2">
    <source>
        <dbReference type="ARBA" id="ARBA00022475"/>
    </source>
</evidence>
<dbReference type="GO" id="GO:0004984">
    <property type="term" value="F:olfactory receptor activity"/>
    <property type="evidence" value="ECO:0007669"/>
    <property type="project" value="InterPro"/>
</dbReference>
<comment type="subcellular location">
    <subcellularLocation>
        <location evidence="1 10">Cell membrane</location>
        <topology evidence="1 10">Multi-pass membrane protein</topology>
    </subcellularLocation>
</comment>
<dbReference type="InterPro" id="IPR004117">
    <property type="entry name" value="7tm6_olfct_rcpt"/>
</dbReference>
<comment type="caution">
    <text evidence="10">Lacks conserved residue(s) required for the propagation of feature annotation.</text>
</comment>
<name>A0AAU6NDB3_9NEOP</name>
<keyword evidence="7 10" id="KW-0472">Membrane</keyword>
<evidence type="ECO:0000256" key="5">
    <source>
        <dbReference type="ARBA" id="ARBA00022725"/>
    </source>
</evidence>
<feature type="transmembrane region" description="Helical" evidence="10">
    <location>
        <begin position="129"/>
        <end position="150"/>
    </location>
</feature>
<feature type="transmembrane region" description="Helical" evidence="10">
    <location>
        <begin position="295"/>
        <end position="315"/>
    </location>
</feature>
<evidence type="ECO:0000256" key="10">
    <source>
        <dbReference type="RuleBase" id="RU351113"/>
    </source>
</evidence>
<keyword evidence="5 10" id="KW-0552">Olfaction</keyword>
<evidence type="ECO:0000256" key="3">
    <source>
        <dbReference type="ARBA" id="ARBA00022606"/>
    </source>
</evidence>
<dbReference type="EMBL" id="ON420173">
    <property type="protein sequence ID" value="WWA59813.1"/>
    <property type="molecule type" value="mRNA"/>
</dbReference>
<keyword evidence="3 10" id="KW-0716">Sensory transduction</keyword>